<protein>
    <submittedName>
        <fullName evidence="1">Uncharacterized protein</fullName>
    </submittedName>
</protein>
<evidence type="ECO:0000313" key="1">
    <source>
        <dbReference type="EMBL" id="ALG88293.1"/>
    </source>
</evidence>
<reference evidence="1" key="1">
    <citation type="submission" date="2015-09" db="EMBL/GenBank/DDBJ databases">
        <title>Conjugative plasmids carrying the sulphonamide resistance gene sul2.</title>
        <authorList>
            <person name="Hamidian M."/>
            <person name="Holt K.E."/>
            <person name="Pickard D."/>
            <person name="Hall R.M."/>
        </authorList>
    </citation>
    <scope>NUCLEOTIDE SEQUENCE</scope>
    <source>
        <strain evidence="1">D4</strain>
        <plasmid evidence="1">pD4</plasmid>
    </source>
</reference>
<proteinExistence type="predicted"/>
<dbReference type="EMBL" id="KT779035">
    <property type="protein sequence ID" value="ALG88293.1"/>
    <property type="molecule type" value="Genomic_DNA"/>
</dbReference>
<dbReference type="AlphaFoldDB" id="A0A0N9MZ83"/>
<geneLocation type="plasmid" evidence="1">
    <name>pD4</name>
</geneLocation>
<accession>A0A0N9MZ83</accession>
<organism evidence="1">
    <name type="scientific">Acinetobacter baumannii</name>
    <dbReference type="NCBI Taxonomy" id="470"/>
    <lineage>
        <taxon>Bacteria</taxon>
        <taxon>Pseudomonadati</taxon>
        <taxon>Pseudomonadota</taxon>
        <taxon>Gammaproteobacteria</taxon>
        <taxon>Moraxellales</taxon>
        <taxon>Moraxellaceae</taxon>
        <taxon>Acinetobacter</taxon>
        <taxon>Acinetobacter calcoaceticus/baumannii complex</taxon>
    </lineage>
</organism>
<sequence length="39" mass="4338">MNLVDLDKPEQIYSKTVSGFAVNILITARIKNFFVIAAP</sequence>
<keyword evidence="1" id="KW-0614">Plasmid</keyword>
<name>A0A0N9MZ83_ACIBA</name>